<name>A0A2P6PZR2_ROSCH</name>
<proteinExistence type="predicted"/>
<dbReference type="Gramene" id="PRQ27402">
    <property type="protein sequence ID" value="PRQ27402"/>
    <property type="gene ID" value="RchiOBHm_Chr6g0304931"/>
</dbReference>
<evidence type="ECO:0000256" key="1">
    <source>
        <dbReference type="SAM" id="MobiDB-lite"/>
    </source>
</evidence>
<dbReference type="OMA" id="ANVASCT"/>
<feature type="domain" description="Retrovirus-related Pol polyprotein from transposon TNT 1-94-like beta-barrel" evidence="2">
    <location>
        <begin position="123"/>
        <end position="202"/>
    </location>
</feature>
<dbReference type="InterPro" id="IPR054722">
    <property type="entry name" value="PolX-like_BBD"/>
</dbReference>
<comment type="caution">
    <text evidence="3">The sequence shown here is derived from an EMBL/GenBank/DDBJ whole genome shotgun (WGS) entry which is preliminary data.</text>
</comment>
<accession>A0A2P6PZR2</accession>
<sequence length="241" mass="25922">MTTAFHATQISTRGRGRGRSYMSHVGTRPSPSMFGRGVSNPRGSHSFSGSPRGFPGGSSILGPHPSSTNASPQGRPTCQICNRMGHSALDCYNRLNLSFEGRVPTKKLSAMAASTSSPSSSTWLLDSGANAHITSNLSNLQTSKEYQGSDHINGIGTTTGLSISHIGSSTLNTDSHSFALNNILYCPSASTNLLSIYKFTNDNNCYLLIYPTHFLVKDLTSGRTLFRGRSNNGLYPLRFHQ</sequence>
<protein>
    <submittedName>
        <fullName evidence="3">Putative transcription factor interactor and regulator CCHC(Zn) family</fullName>
    </submittedName>
</protein>
<keyword evidence="4" id="KW-1185">Reference proteome</keyword>
<dbReference type="STRING" id="74649.A0A2P6PZR2"/>
<evidence type="ECO:0000313" key="3">
    <source>
        <dbReference type="EMBL" id="PRQ27402.1"/>
    </source>
</evidence>
<reference evidence="3 4" key="1">
    <citation type="journal article" date="2018" name="Nat. Genet.">
        <title>The Rosa genome provides new insights in the design of modern roses.</title>
        <authorList>
            <person name="Bendahmane M."/>
        </authorList>
    </citation>
    <scope>NUCLEOTIDE SEQUENCE [LARGE SCALE GENOMIC DNA]</scope>
    <source>
        <strain evidence="4">cv. Old Blush</strain>
    </source>
</reference>
<evidence type="ECO:0000313" key="4">
    <source>
        <dbReference type="Proteomes" id="UP000238479"/>
    </source>
</evidence>
<feature type="region of interest" description="Disordered" evidence="1">
    <location>
        <begin position="1"/>
        <end position="74"/>
    </location>
</feature>
<evidence type="ECO:0000259" key="2">
    <source>
        <dbReference type="Pfam" id="PF22936"/>
    </source>
</evidence>
<feature type="compositionally biased region" description="Polar residues" evidence="1">
    <location>
        <begin position="65"/>
        <end position="74"/>
    </location>
</feature>
<dbReference type="EMBL" id="PDCK01000044">
    <property type="protein sequence ID" value="PRQ27402.1"/>
    <property type="molecule type" value="Genomic_DNA"/>
</dbReference>
<dbReference type="Pfam" id="PF22936">
    <property type="entry name" value="Pol_BBD"/>
    <property type="match status" value="1"/>
</dbReference>
<feature type="compositionally biased region" description="Polar residues" evidence="1">
    <location>
        <begin position="1"/>
        <end position="12"/>
    </location>
</feature>
<organism evidence="3 4">
    <name type="scientific">Rosa chinensis</name>
    <name type="common">China rose</name>
    <dbReference type="NCBI Taxonomy" id="74649"/>
    <lineage>
        <taxon>Eukaryota</taxon>
        <taxon>Viridiplantae</taxon>
        <taxon>Streptophyta</taxon>
        <taxon>Embryophyta</taxon>
        <taxon>Tracheophyta</taxon>
        <taxon>Spermatophyta</taxon>
        <taxon>Magnoliopsida</taxon>
        <taxon>eudicotyledons</taxon>
        <taxon>Gunneridae</taxon>
        <taxon>Pentapetalae</taxon>
        <taxon>rosids</taxon>
        <taxon>fabids</taxon>
        <taxon>Rosales</taxon>
        <taxon>Rosaceae</taxon>
        <taxon>Rosoideae</taxon>
        <taxon>Rosoideae incertae sedis</taxon>
        <taxon>Rosa</taxon>
    </lineage>
</organism>
<dbReference type="AlphaFoldDB" id="A0A2P6PZR2"/>
<feature type="compositionally biased region" description="Low complexity" evidence="1">
    <location>
        <begin position="41"/>
        <end position="53"/>
    </location>
</feature>
<dbReference type="Proteomes" id="UP000238479">
    <property type="component" value="Chromosome 6"/>
</dbReference>
<gene>
    <name evidence="3" type="ORF">RchiOBHm_Chr6g0304931</name>
</gene>